<dbReference type="Proteomes" id="UP000790709">
    <property type="component" value="Unassembled WGS sequence"/>
</dbReference>
<keyword evidence="2" id="KW-1185">Reference proteome</keyword>
<evidence type="ECO:0000313" key="2">
    <source>
        <dbReference type="Proteomes" id="UP000790709"/>
    </source>
</evidence>
<comment type="caution">
    <text evidence="1">The sequence shown here is derived from an EMBL/GenBank/DDBJ whole genome shotgun (WGS) entry which is preliminary data.</text>
</comment>
<name>A0ACB8BIX6_9AGAM</name>
<organism evidence="1 2">
    <name type="scientific">Leucogyrophana mollusca</name>
    <dbReference type="NCBI Taxonomy" id="85980"/>
    <lineage>
        <taxon>Eukaryota</taxon>
        <taxon>Fungi</taxon>
        <taxon>Dikarya</taxon>
        <taxon>Basidiomycota</taxon>
        <taxon>Agaricomycotina</taxon>
        <taxon>Agaricomycetes</taxon>
        <taxon>Agaricomycetidae</taxon>
        <taxon>Boletales</taxon>
        <taxon>Boletales incertae sedis</taxon>
        <taxon>Leucogyrophana</taxon>
    </lineage>
</organism>
<protein>
    <submittedName>
        <fullName evidence="1">Uncharacterized protein</fullName>
    </submittedName>
</protein>
<proteinExistence type="predicted"/>
<reference evidence="1" key="1">
    <citation type="journal article" date="2021" name="New Phytol.">
        <title>Evolutionary innovations through gain and loss of genes in the ectomycorrhizal Boletales.</title>
        <authorList>
            <person name="Wu G."/>
            <person name="Miyauchi S."/>
            <person name="Morin E."/>
            <person name="Kuo A."/>
            <person name="Drula E."/>
            <person name="Varga T."/>
            <person name="Kohler A."/>
            <person name="Feng B."/>
            <person name="Cao Y."/>
            <person name="Lipzen A."/>
            <person name="Daum C."/>
            <person name="Hundley H."/>
            <person name="Pangilinan J."/>
            <person name="Johnson J."/>
            <person name="Barry K."/>
            <person name="LaButti K."/>
            <person name="Ng V."/>
            <person name="Ahrendt S."/>
            <person name="Min B."/>
            <person name="Choi I.G."/>
            <person name="Park H."/>
            <person name="Plett J.M."/>
            <person name="Magnuson J."/>
            <person name="Spatafora J.W."/>
            <person name="Nagy L.G."/>
            <person name="Henrissat B."/>
            <person name="Grigoriev I.V."/>
            <person name="Yang Z.L."/>
            <person name="Xu J."/>
            <person name="Martin F.M."/>
        </authorList>
    </citation>
    <scope>NUCLEOTIDE SEQUENCE</scope>
    <source>
        <strain evidence="1">KUC20120723A-06</strain>
    </source>
</reference>
<gene>
    <name evidence="1" type="ORF">BV22DRAFT_1034065</name>
</gene>
<sequence>MFQKSKRKGWKGKDRRHDDTVMKDAMESDIIIPVMGATGVGKSTFINTVVGKPVTTVGHDLQSCTKHLQHVIIPCPGDPSRRIVLVDTPGFDDTYVDDFEILRRIAVWLAYSYSKDRKVAGIIHLHEITQNRMFGSSRKNFTIFNELCGEGASQNIILATTKWGDITEATAQKHQQQLLSTFWRDMISQGSRTAQFRGTSESAWKIVSLILPKSPLILQIQRELVDEDKITPETKAGDALRIELVEHR</sequence>
<evidence type="ECO:0000313" key="1">
    <source>
        <dbReference type="EMBL" id="KAH7925391.1"/>
    </source>
</evidence>
<accession>A0ACB8BIX6</accession>
<dbReference type="EMBL" id="MU266403">
    <property type="protein sequence ID" value="KAH7925391.1"/>
    <property type="molecule type" value="Genomic_DNA"/>
</dbReference>